<dbReference type="RefSeq" id="WP_240827275.1">
    <property type="nucleotide sequence ID" value="NZ_JAKWBL010000001.1"/>
</dbReference>
<feature type="domain" description="Arm DNA-binding" evidence="4">
    <location>
        <begin position="11"/>
        <end position="97"/>
    </location>
</feature>
<proteinExistence type="predicted"/>
<evidence type="ECO:0000313" key="6">
    <source>
        <dbReference type="Proteomes" id="UP001202248"/>
    </source>
</evidence>
<dbReference type="InterPro" id="IPR011010">
    <property type="entry name" value="DNA_brk_join_enz"/>
</dbReference>
<accession>A0ABS9SHS8</accession>
<dbReference type="Proteomes" id="UP001202248">
    <property type="component" value="Unassembled WGS sequence"/>
</dbReference>
<organism evidence="5 6">
    <name type="scientific">Niabella ginsengisoli</name>
    <dbReference type="NCBI Taxonomy" id="522298"/>
    <lineage>
        <taxon>Bacteria</taxon>
        <taxon>Pseudomonadati</taxon>
        <taxon>Bacteroidota</taxon>
        <taxon>Chitinophagia</taxon>
        <taxon>Chitinophagales</taxon>
        <taxon>Chitinophagaceae</taxon>
        <taxon>Niabella</taxon>
    </lineage>
</organism>
<sequence length="332" mass="38797">MLEKSMGLFFFLRKPVRHQKGNPKMVYLKITVDGLANELSCGRKWDPLRWNIKTGRATGTKEDAVELNTYLNTLQNMAYTAKRQLLERGRIITAKAILDVMKGTEEHIRKLLMLFQKHNDDMKELIGKEVARGTWVNFRTSLNHTKEFIKYRYKTDDLNILSLDMDFAKDFYNWLRVKKKCCRNSSLKNIANMKKIVNDCLDRGWLKVDPFAKFDMSRDEVIPTFLTMAEIDMILKKPIPNERLNRVRDVFIFCCFTGLAFIDVSLLRRSEIVSGFDGKYWITKRRQKAGVLSQIPLLPICVELLKKYENDEICIKKDMLLPVISIQNIIPT</sequence>
<dbReference type="EMBL" id="JAKWBL010000001">
    <property type="protein sequence ID" value="MCH5597923.1"/>
    <property type="molecule type" value="Genomic_DNA"/>
</dbReference>
<reference evidence="5 6" key="1">
    <citation type="submission" date="2022-02" db="EMBL/GenBank/DDBJ databases">
        <authorList>
            <person name="Min J."/>
        </authorList>
    </citation>
    <scope>NUCLEOTIDE SEQUENCE [LARGE SCALE GENOMIC DNA]</scope>
    <source>
        <strain evidence="5 6">GR10-1</strain>
    </source>
</reference>
<evidence type="ECO:0000256" key="1">
    <source>
        <dbReference type="ARBA" id="ARBA00023125"/>
    </source>
</evidence>
<dbReference type="Pfam" id="PF13102">
    <property type="entry name" value="Phage_int_SAM_5"/>
    <property type="match status" value="1"/>
</dbReference>
<keyword evidence="6" id="KW-1185">Reference proteome</keyword>
<evidence type="ECO:0000259" key="4">
    <source>
        <dbReference type="Pfam" id="PF17293"/>
    </source>
</evidence>
<evidence type="ECO:0000256" key="2">
    <source>
        <dbReference type="ARBA" id="ARBA00023172"/>
    </source>
</evidence>
<keyword evidence="1" id="KW-0238">DNA-binding</keyword>
<evidence type="ECO:0000313" key="5">
    <source>
        <dbReference type="EMBL" id="MCH5597923.1"/>
    </source>
</evidence>
<dbReference type="Pfam" id="PF17293">
    <property type="entry name" value="Arm-DNA-bind_5"/>
    <property type="match status" value="1"/>
</dbReference>
<dbReference type="Gene3D" id="1.10.150.130">
    <property type="match status" value="1"/>
</dbReference>
<name>A0ABS9SHS8_9BACT</name>
<feature type="domain" description="Phage integrase SAM-like" evidence="3">
    <location>
        <begin position="111"/>
        <end position="215"/>
    </location>
</feature>
<dbReference type="SUPFAM" id="SSF56349">
    <property type="entry name" value="DNA breaking-rejoining enzymes"/>
    <property type="match status" value="1"/>
</dbReference>
<gene>
    <name evidence="5" type="ORF">MKP09_08420</name>
</gene>
<dbReference type="Gene3D" id="1.10.443.10">
    <property type="entry name" value="Intergrase catalytic core"/>
    <property type="match status" value="1"/>
</dbReference>
<protein>
    <submittedName>
        <fullName evidence="5">Site-specific integrase</fullName>
    </submittedName>
</protein>
<dbReference type="InterPro" id="IPR035386">
    <property type="entry name" value="Arm-DNA-bind_5"/>
</dbReference>
<keyword evidence="2" id="KW-0233">DNA recombination</keyword>
<dbReference type="InterPro" id="IPR010998">
    <property type="entry name" value="Integrase_recombinase_N"/>
</dbReference>
<dbReference type="InterPro" id="IPR013762">
    <property type="entry name" value="Integrase-like_cat_sf"/>
</dbReference>
<dbReference type="InterPro" id="IPR025269">
    <property type="entry name" value="SAM-like_dom"/>
</dbReference>
<comment type="caution">
    <text evidence="5">The sequence shown here is derived from an EMBL/GenBank/DDBJ whole genome shotgun (WGS) entry which is preliminary data.</text>
</comment>
<evidence type="ECO:0000259" key="3">
    <source>
        <dbReference type="Pfam" id="PF13102"/>
    </source>
</evidence>